<reference evidence="4" key="1">
    <citation type="submission" date="2023-08" db="EMBL/GenBank/DDBJ databases">
        <title>A de novo genome assembly of Solanum verrucosum Schlechtendal, a Mexican diploid species geographically isolated from the other diploid A-genome species in potato relatives.</title>
        <authorList>
            <person name="Hosaka K."/>
        </authorList>
    </citation>
    <scope>NUCLEOTIDE SEQUENCE</scope>
    <source>
        <tissue evidence="4">Young leaves</tissue>
    </source>
</reference>
<dbReference type="GO" id="GO:0005987">
    <property type="term" value="P:sucrose catabolic process"/>
    <property type="evidence" value="ECO:0007669"/>
    <property type="project" value="TreeGrafter"/>
</dbReference>
<evidence type="ECO:0000256" key="2">
    <source>
        <dbReference type="ARBA" id="ARBA00023277"/>
    </source>
</evidence>
<accession>A0AAF0TSL8</accession>
<dbReference type="PANTHER" id="PTHR31916:SF37">
    <property type="entry name" value="ALKALINE_NEUTRAL INVERTASE"/>
    <property type="match status" value="1"/>
</dbReference>
<proteinExistence type="predicted"/>
<gene>
    <name evidence="4" type="ORF">MTR67_017890</name>
</gene>
<dbReference type="PANTHER" id="PTHR31916">
    <property type="match status" value="1"/>
</dbReference>
<dbReference type="EMBL" id="CP133615">
    <property type="protein sequence ID" value="WMV24505.1"/>
    <property type="molecule type" value="Genomic_DNA"/>
</dbReference>
<dbReference type="Proteomes" id="UP001234989">
    <property type="component" value="Chromosome 4"/>
</dbReference>
<keyword evidence="3" id="KW-0326">Glycosidase</keyword>
<keyword evidence="5" id="KW-1185">Reference proteome</keyword>
<name>A0AAF0TSL8_SOLVR</name>
<keyword evidence="1" id="KW-0378">Hydrolase</keyword>
<dbReference type="AlphaFoldDB" id="A0AAF0TSL8"/>
<evidence type="ECO:0000256" key="1">
    <source>
        <dbReference type="ARBA" id="ARBA00022801"/>
    </source>
</evidence>
<evidence type="ECO:0000313" key="4">
    <source>
        <dbReference type="EMBL" id="WMV24505.1"/>
    </source>
</evidence>
<dbReference type="InterPro" id="IPR024746">
    <property type="entry name" value="Glyco_hydro_100"/>
</dbReference>
<evidence type="ECO:0000313" key="5">
    <source>
        <dbReference type="Proteomes" id="UP001234989"/>
    </source>
</evidence>
<dbReference type="GO" id="GO:0033926">
    <property type="term" value="F:endo-alpha-N-acetylgalactosaminidase activity"/>
    <property type="evidence" value="ECO:0007669"/>
    <property type="project" value="InterPro"/>
</dbReference>
<protein>
    <submittedName>
        <fullName evidence="4">Uncharacterized protein</fullName>
    </submittedName>
</protein>
<evidence type="ECO:0000256" key="3">
    <source>
        <dbReference type="ARBA" id="ARBA00023295"/>
    </source>
</evidence>
<sequence>MDLIEGSWEEWIGEIPLKITHPALEGHEWRIFTRFDPKNTGRGYLIDQGSCLRKLVSFVFAPILLNGDLS</sequence>
<dbReference type="GO" id="GO:0004575">
    <property type="term" value="F:sucrose alpha-glucosidase activity"/>
    <property type="evidence" value="ECO:0007669"/>
    <property type="project" value="TreeGrafter"/>
</dbReference>
<keyword evidence="2" id="KW-0119">Carbohydrate metabolism</keyword>
<dbReference type="Pfam" id="PF12899">
    <property type="entry name" value="Glyco_hydro_100"/>
    <property type="match status" value="1"/>
</dbReference>
<organism evidence="4 5">
    <name type="scientific">Solanum verrucosum</name>
    <dbReference type="NCBI Taxonomy" id="315347"/>
    <lineage>
        <taxon>Eukaryota</taxon>
        <taxon>Viridiplantae</taxon>
        <taxon>Streptophyta</taxon>
        <taxon>Embryophyta</taxon>
        <taxon>Tracheophyta</taxon>
        <taxon>Spermatophyta</taxon>
        <taxon>Magnoliopsida</taxon>
        <taxon>eudicotyledons</taxon>
        <taxon>Gunneridae</taxon>
        <taxon>Pentapetalae</taxon>
        <taxon>asterids</taxon>
        <taxon>lamiids</taxon>
        <taxon>Solanales</taxon>
        <taxon>Solanaceae</taxon>
        <taxon>Solanoideae</taxon>
        <taxon>Solaneae</taxon>
        <taxon>Solanum</taxon>
    </lineage>
</organism>